<feature type="transmembrane region" description="Helical" evidence="7">
    <location>
        <begin position="78"/>
        <end position="98"/>
    </location>
</feature>
<dbReference type="Gene3D" id="1.20.1250.20">
    <property type="entry name" value="MFS general substrate transporter like domains"/>
    <property type="match status" value="1"/>
</dbReference>
<evidence type="ECO:0000256" key="4">
    <source>
        <dbReference type="ARBA" id="ARBA00022692"/>
    </source>
</evidence>
<feature type="domain" description="Major facilitator superfamily (MFS) profile" evidence="8">
    <location>
        <begin position="13"/>
        <end position="456"/>
    </location>
</feature>
<feature type="transmembrane region" description="Helical" evidence="7">
    <location>
        <begin position="434"/>
        <end position="451"/>
    </location>
</feature>
<dbReference type="InterPro" id="IPR004638">
    <property type="entry name" value="EmrB-like"/>
</dbReference>
<evidence type="ECO:0000256" key="5">
    <source>
        <dbReference type="ARBA" id="ARBA00022989"/>
    </source>
</evidence>
<dbReference type="EMBL" id="JASBAO010000001">
    <property type="protein sequence ID" value="MDI2090185.1"/>
    <property type="molecule type" value="Genomic_DNA"/>
</dbReference>
<feature type="transmembrane region" description="Helical" evidence="7">
    <location>
        <begin position="264"/>
        <end position="289"/>
    </location>
</feature>
<name>A0ABT6PZA2_9PROT</name>
<feature type="transmembrane region" description="Helical" evidence="7">
    <location>
        <begin position="354"/>
        <end position="381"/>
    </location>
</feature>
<keyword evidence="3" id="KW-1003">Cell membrane</keyword>
<feature type="transmembrane region" description="Helical" evidence="7">
    <location>
        <begin position="51"/>
        <end position="71"/>
    </location>
</feature>
<dbReference type="InterPro" id="IPR020846">
    <property type="entry name" value="MFS_dom"/>
</dbReference>
<dbReference type="PANTHER" id="PTHR42718:SF46">
    <property type="entry name" value="BLR6921 PROTEIN"/>
    <property type="match status" value="1"/>
</dbReference>
<dbReference type="Pfam" id="PF07690">
    <property type="entry name" value="MFS_1"/>
    <property type="match status" value="2"/>
</dbReference>
<sequence>MNNSIQNKQLQLIPIVAAISFFMASLDGTAVNTIIPYLATVFHSPLSTTKNIIIFYMIANSLFIPLTGILCQKYSCRIIFCIALIVFTFGSLLCGISQTLNQLLAARIIQGIGGALMLPVGRLAVIQTFPKDQLIKALGMVTIPGLTGPLIGPIVGGIIASYMHWSVIFLINIPFGIAGIYFALRFFPTTTDKKIKIDFWGYLLFAVSIALMTYALSLFSESQDYTRPAIILLIGLLLSGVYWVRSFFHDHPLFNPKLFKIRSFSVGIIGNLVARLGCGAVPFMIPLMLQQLMGLSPVACGMAMIPLALSSIIAKPFVAKAIRFAGYRNFLFINTLILSASYVSYSFVDEHSTWTLLVILMLITGFVNSMQFTAMNTATVLDLSPKRQPAGSCLLSTVMQVSMASGVAVAAILLTLDEKIHIHALPASHFHFTWIWLGGFTTISAFIFLLLPNKRI</sequence>
<evidence type="ECO:0000259" key="8">
    <source>
        <dbReference type="PROSITE" id="PS50850"/>
    </source>
</evidence>
<reference evidence="9" key="1">
    <citation type="submission" date="2023-05" db="EMBL/GenBank/DDBJ databases">
        <title>Whole genome sequence of Commensalibacter sp.</title>
        <authorList>
            <person name="Charoenyingcharoen P."/>
            <person name="Yukphan P."/>
        </authorList>
    </citation>
    <scope>NUCLEOTIDE SEQUENCE</scope>
    <source>
        <strain evidence="9">TBRC 16381</strain>
    </source>
</reference>
<keyword evidence="4 7" id="KW-0812">Transmembrane</keyword>
<dbReference type="PANTHER" id="PTHR42718">
    <property type="entry name" value="MAJOR FACILITATOR SUPERFAMILY MULTIDRUG TRANSPORTER MFSC"/>
    <property type="match status" value="1"/>
</dbReference>
<gene>
    <name evidence="9" type="ORF">QJV27_02110</name>
</gene>
<feature type="transmembrane region" description="Helical" evidence="7">
    <location>
        <begin position="295"/>
        <end position="318"/>
    </location>
</feature>
<protein>
    <submittedName>
        <fullName evidence="9">DHA2 family efflux MFS transporter permease subunit</fullName>
    </submittedName>
</protein>
<keyword evidence="6 7" id="KW-0472">Membrane</keyword>
<evidence type="ECO:0000256" key="1">
    <source>
        <dbReference type="ARBA" id="ARBA00004651"/>
    </source>
</evidence>
<dbReference type="NCBIfam" id="TIGR00711">
    <property type="entry name" value="efflux_EmrB"/>
    <property type="match status" value="1"/>
</dbReference>
<dbReference type="PRINTS" id="PR01036">
    <property type="entry name" value="TCRTETB"/>
</dbReference>
<feature type="transmembrane region" description="Helical" evidence="7">
    <location>
        <begin position="393"/>
        <end position="414"/>
    </location>
</feature>
<organism evidence="9 10">
    <name type="scientific">Commensalibacter oyaizuii</name>
    <dbReference type="NCBI Taxonomy" id="3043873"/>
    <lineage>
        <taxon>Bacteria</taxon>
        <taxon>Pseudomonadati</taxon>
        <taxon>Pseudomonadota</taxon>
        <taxon>Alphaproteobacteria</taxon>
        <taxon>Acetobacterales</taxon>
        <taxon>Acetobacteraceae</taxon>
    </lineage>
</organism>
<dbReference type="InterPro" id="IPR036259">
    <property type="entry name" value="MFS_trans_sf"/>
</dbReference>
<keyword evidence="10" id="KW-1185">Reference proteome</keyword>
<feature type="transmembrane region" description="Helical" evidence="7">
    <location>
        <begin position="165"/>
        <end position="187"/>
    </location>
</feature>
<accession>A0ABT6PZA2</accession>
<evidence type="ECO:0000313" key="10">
    <source>
        <dbReference type="Proteomes" id="UP001431634"/>
    </source>
</evidence>
<evidence type="ECO:0000256" key="6">
    <source>
        <dbReference type="ARBA" id="ARBA00023136"/>
    </source>
</evidence>
<dbReference type="PROSITE" id="PS50850">
    <property type="entry name" value="MFS"/>
    <property type="match status" value="1"/>
</dbReference>
<proteinExistence type="predicted"/>
<feature type="transmembrane region" description="Helical" evidence="7">
    <location>
        <begin position="104"/>
        <end position="125"/>
    </location>
</feature>
<dbReference type="Proteomes" id="UP001431634">
    <property type="component" value="Unassembled WGS sequence"/>
</dbReference>
<dbReference type="SUPFAM" id="SSF103473">
    <property type="entry name" value="MFS general substrate transporter"/>
    <property type="match status" value="1"/>
</dbReference>
<feature type="transmembrane region" description="Helical" evidence="7">
    <location>
        <begin position="137"/>
        <end position="159"/>
    </location>
</feature>
<evidence type="ECO:0000256" key="3">
    <source>
        <dbReference type="ARBA" id="ARBA00022475"/>
    </source>
</evidence>
<feature type="transmembrane region" description="Helical" evidence="7">
    <location>
        <begin position="330"/>
        <end position="348"/>
    </location>
</feature>
<dbReference type="InterPro" id="IPR011701">
    <property type="entry name" value="MFS"/>
</dbReference>
<comment type="subcellular location">
    <subcellularLocation>
        <location evidence="1">Cell membrane</location>
        <topology evidence="1">Multi-pass membrane protein</topology>
    </subcellularLocation>
</comment>
<evidence type="ECO:0000313" key="9">
    <source>
        <dbReference type="EMBL" id="MDI2090185.1"/>
    </source>
</evidence>
<evidence type="ECO:0000256" key="7">
    <source>
        <dbReference type="SAM" id="Phobius"/>
    </source>
</evidence>
<keyword evidence="5 7" id="KW-1133">Transmembrane helix</keyword>
<feature type="transmembrane region" description="Helical" evidence="7">
    <location>
        <begin position="225"/>
        <end position="244"/>
    </location>
</feature>
<dbReference type="Gene3D" id="1.20.1720.10">
    <property type="entry name" value="Multidrug resistance protein D"/>
    <property type="match status" value="1"/>
</dbReference>
<dbReference type="RefSeq" id="WP_281447336.1">
    <property type="nucleotide sequence ID" value="NZ_JASBAO010000001.1"/>
</dbReference>
<comment type="caution">
    <text evidence="9">The sequence shown here is derived from an EMBL/GenBank/DDBJ whole genome shotgun (WGS) entry which is preliminary data.</text>
</comment>
<feature type="transmembrane region" description="Helical" evidence="7">
    <location>
        <begin position="199"/>
        <end position="219"/>
    </location>
</feature>
<keyword evidence="2" id="KW-0813">Transport</keyword>
<evidence type="ECO:0000256" key="2">
    <source>
        <dbReference type="ARBA" id="ARBA00022448"/>
    </source>
</evidence>
<feature type="transmembrane region" description="Helical" evidence="7">
    <location>
        <begin position="12"/>
        <end position="39"/>
    </location>
</feature>